<feature type="region of interest" description="Disordered" evidence="1">
    <location>
        <begin position="707"/>
        <end position="736"/>
    </location>
</feature>
<dbReference type="EMBL" id="ANOH01000235">
    <property type="protein sequence ID" value="EMI55025.1"/>
    <property type="molecule type" value="Genomic_DNA"/>
</dbReference>
<feature type="domain" description="PA14" evidence="2">
    <location>
        <begin position="1137"/>
        <end position="1284"/>
    </location>
</feature>
<dbReference type="InterPro" id="IPR037524">
    <property type="entry name" value="PA14/GLEYA"/>
</dbReference>
<evidence type="ECO:0000313" key="4">
    <source>
        <dbReference type="Proteomes" id="UP000011885"/>
    </source>
</evidence>
<evidence type="ECO:0000259" key="2">
    <source>
        <dbReference type="PROSITE" id="PS51820"/>
    </source>
</evidence>
<dbReference type="Gene3D" id="2.70.98.70">
    <property type="match status" value="1"/>
</dbReference>
<sequence>MEGRYVYFGNGLSSILGVAELEVYSEGENVVFKKADDFTLHCITARDPESNATHFRNLVDGNKSTLQRWPHTFERAADGLGYKDGAHSLCAFEVDLGKTTPIERIEFYRSRYIMDDKPFKLFQDLGWRYLLVLNEDRQIVSWEVFNIYPSNWREVKGHWTFTPAPADGAPAGRVVPQGSLNWLSEAEFIRDFLGKPVNEANQNLTEADQDRLDRFEHRNDPAEIDRLGEKFFRVVNLDRPGLREVKRLANQGRYPEALEAFKKPFFQTIGVLKHVHGDFEYSWITNPNSRIGMRARDLKIQVYGDKNDLTVKSFTPGLLPPAPLEYPFQMQPLLLRYVATGDLDALRMWESMTDDWALGYQEAADQDPRKLRDHFVLCGGAAMDNLLDLVNAAEDRPEFVKDLSGATLARYMLPIVEELPVSIWRVCRTCTFNHTYNAVPGGWLFSRAIMDFRAGERLEKEMRQAFVRLFTHNMYRDGSMVEVGDEGHFMTTIHAPARLYGIFEQYGRPSWFTPAMETYFLDHFRTNVLSHVKNISPSGAHVRWSTNDVSAGPVEIELGLKHPSWKKHDPEHPNYYPTLCKPILSETQPRAVIDTVYGHGRKPFEFKQRAESQQRIAEFYGDYDGEPGFLSDWMPYTGLWYFRGGWGHEDSMLHMVNPTNPNSNGGAALYPVTNRYAPGYLNATSFRFHDYASPLLTSLGVSIDGLPPCPEEGRSPSGSKQDVFSGATEKPANNRWYTDDQMDFGEATYQGNYLKTGAEFDHDLRKRVFRSSPHPVNGVSTTRQIFHVRPARMYLQLDRLRYASNDEKHVNKLNDVMVLIDPDNETAASNDQLVVDARNMRIRTDNPNNAGVTVCFLGQPDAKLEVNPAEIGHGSFRRTPTITLDGLRKTKGKEVLLTWEAQGETVLLSLLRGHRADETPLSEVVDLSDERVVGVRASTVDGVTVSFLSARRDFEKLLLGAIEIEGEALLMMEQPDQPTTGLVLGARKVSVGGVEEKVADADFRFTMENKFDAQPIRRPIDPPTISPAVTTFVESTRVSISSETPGVEILYLTESAENFDGGKRIRGIERMSHHAKGWKRYTGPFEISEGTFVRARAVRSGIRDTPFTSDGTDSSAISYASFQKSAMRPAVQLEQASLTQGLQYDYLEGRWFELWSYADVLPALKTGVTSSLLDVSMRDTDGPFAVRYHGYLQVPESGTYTFYAPDEFVDHSCEPGYDLRVYVDGEEWDLGQMWHGGGNWSIPLEKGCHRFLVTFADARAKDLQNQRVDLWGHYPWAETVWRGRVPKLQISRPGIARQEIPSHWLKRAIR</sequence>
<organism evidence="3 4">
    <name type="scientific">Rhodopirellula sallentina SM41</name>
    <dbReference type="NCBI Taxonomy" id="1263870"/>
    <lineage>
        <taxon>Bacteria</taxon>
        <taxon>Pseudomonadati</taxon>
        <taxon>Planctomycetota</taxon>
        <taxon>Planctomycetia</taxon>
        <taxon>Pirellulales</taxon>
        <taxon>Pirellulaceae</taxon>
        <taxon>Rhodopirellula</taxon>
    </lineage>
</organism>
<dbReference type="Proteomes" id="UP000011885">
    <property type="component" value="Unassembled WGS sequence"/>
</dbReference>
<dbReference type="PROSITE" id="PS51820">
    <property type="entry name" value="PA14"/>
    <property type="match status" value="1"/>
</dbReference>
<dbReference type="SUPFAM" id="SSF56988">
    <property type="entry name" value="Anthrax protective antigen"/>
    <property type="match status" value="1"/>
</dbReference>
<dbReference type="Gene3D" id="1.50.10.100">
    <property type="entry name" value="Chondroitin AC/alginate lyase"/>
    <property type="match status" value="1"/>
</dbReference>
<gene>
    <name evidence="3" type="ORF">RSSM_03536</name>
</gene>
<keyword evidence="4" id="KW-1185">Reference proteome</keyword>
<evidence type="ECO:0000313" key="3">
    <source>
        <dbReference type="EMBL" id="EMI55025.1"/>
    </source>
</evidence>
<dbReference type="PATRIC" id="fig|1263870.3.peg.3758"/>
<comment type="caution">
    <text evidence="3">The sequence shown here is derived from an EMBL/GenBank/DDBJ whole genome shotgun (WGS) entry which is preliminary data.</text>
</comment>
<evidence type="ECO:0000256" key="1">
    <source>
        <dbReference type="SAM" id="MobiDB-lite"/>
    </source>
</evidence>
<reference evidence="3 4" key="1">
    <citation type="journal article" date="2013" name="Mar. Genomics">
        <title>Expression of sulfatases in Rhodopirellula baltica and the diversity of sulfatases in the genus Rhodopirellula.</title>
        <authorList>
            <person name="Wegner C.E."/>
            <person name="Richter-Heitmann T."/>
            <person name="Klindworth A."/>
            <person name="Klockow C."/>
            <person name="Richter M."/>
            <person name="Achstetter T."/>
            <person name="Glockner F.O."/>
            <person name="Harder J."/>
        </authorList>
    </citation>
    <scope>NUCLEOTIDE SEQUENCE [LARGE SCALE GENOMIC DNA]</scope>
    <source>
        <strain evidence="3 4">SM41</strain>
    </source>
</reference>
<dbReference type="InterPro" id="IPR008929">
    <property type="entry name" value="Chondroitin_lyas"/>
</dbReference>
<name>M5U0P6_9BACT</name>
<proteinExistence type="predicted"/>
<protein>
    <submittedName>
        <fullName evidence="3">Lipolytic enzyme, G-D-S-L</fullName>
    </submittedName>
</protein>
<accession>M5U0P6</accession>